<keyword evidence="1" id="KW-0808">Transferase</keyword>
<dbReference type="Pfam" id="PF08544">
    <property type="entry name" value="GHMP_kinases_C"/>
    <property type="match status" value="1"/>
</dbReference>
<dbReference type="InterPro" id="IPR014721">
    <property type="entry name" value="Ribsml_uS5_D2-typ_fold_subgr"/>
</dbReference>
<comment type="caution">
    <text evidence="4">The sequence shown here is derived from an EMBL/GenBank/DDBJ whole genome shotgun (WGS) entry which is preliminary data.</text>
</comment>
<dbReference type="AlphaFoldDB" id="A0A5B1CIW9"/>
<keyword evidence="5" id="KW-1185">Reference proteome</keyword>
<dbReference type="Proteomes" id="UP000322699">
    <property type="component" value="Unassembled WGS sequence"/>
</dbReference>
<reference evidence="4 5" key="1">
    <citation type="submission" date="2019-08" db="EMBL/GenBank/DDBJ databases">
        <title>Deep-cultivation of Planctomycetes and their phenomic and genomic characterization uncovers novel biology.</title>
        <authorList>
            <person name="Wiegand S."/>
            <person name="Jogler M."/>
            <person name="Boedeker C."/>
            <person name="Pinto D."/>
            <person name="Vollmers J."/>
            <person name="Rivas-Marin E."/>
            <person name="Kohn T."/>
            <person name="Peeters S.H."/>
            <person name="Heuer A."/>
            <person name="Rast P."/>
            <person name="Oberbeckmann S."/>
            <person name="Bunk B."/>
            <person name="Jeske O."/>
            <person name="Meyerdierks A."/>
            <person name="Storesund J.E."/>
            <person name="Kallscheuer N."/>
            <person name="Luecker S."/>
            <person name="Lage O.M."/>
            <person name="Pohl T."/>
            <person name="Merkel B.J."/>
            <person name="Hornburger P."/>
            <person name="Mueller R.-W."/>
            <person name="Bruemmer F."/>
            <person name="Labrenz M."/>
            <person name="Spormann A.M."/>
            <person name="Op Den Camp H."/>
            <person name="Overmann J."/>
            <person name="Amann R."/>
            <person name="Jetten M.S.M."/>
            <person name="Mascher T."/>
            <person name="Medema M.H."/>
            <person name="Devos D.P."/>
            <person name="Kaster A.-K."/>
            <person name="Ovreas L."/>
            <person name="Rohde M."/>
            <person name="Galperin M.Y."/>
            <person name="Jogler C."/>
        </authorList>
    </citation>
    <scope>NUCLEOTIDE SEQUENCE [LARGE SCALE GENOMIC DNA]</scope>
    <source>
        <strain evidence="4 5">LF1</strain>
    </source>
</reference>
<proteinExistence type="predicted"/>
<evidence type="ECO:0000259" key="2">
    <source>
        <dbReference type="Pfam" id="PF00288"/>
    </source>
</evidence>
<dbReference type="GO" id="GO:0005524">
    <property type="term" value="F:ATP binding"/>
    <property type="evidence" value="ECO:0007669"/>
    <property type="project" value="InterPro"/>
</dbReference>
<organism evidence="4 5">
    <name type="scientific">Rubripirellula obstinata</name>
    <dbReference type="NCBI Taxonomy" id="406547"/>
    <lineage>
        <taxon>Bacteria</taxon>
        <taxon>Pseudomonadati</taxon>
        <taxon>Planctomycetota</taxon>
        <taxon>Planctomycetia</taxon>
        <taxon>Pirellulales</taxon>
        <taxon>Pirellulaceae</taxon>
        <taxon>Rubripirellula</taxon>
    </lineage>
</organism>
<feature type="domain" description="GHMP kinase N-terminal" evidence="2">
    <location>
        <begin position="63"/>
        <end position="135"/>
    </location>
</feature>
<dbReference type="InterPro" id="IPR004422">
    <property type="entry name" value="RFAP_synthase"/>
</dbReference>
<dbReference type="InterPro" id="IPR006204">
    <property type="entry name" value="GHMP_kinase_N_dom"/>
</dbReference>
<evidence type="ECO:0008006" key="6">
    <source>
        <dbReference type="Google" id="ProtNLM"/>
    </source>
</evidence>
<dbReference type="EMBL" id="VRLW01000001">
    <property type="protein sequence ID" value="KAA1259669.1"/>
    <property type="molecule type" value="Genomic_DNA"/>
</dbReference>
<evidence type="ECO:0000259" key="3">
    <source>
        <dbReference type="Pfam" id="PF08544"/>
    </source>
</evidence>
<gene>
    <name evidence="4" type="ORF">LF1_22040</name>
</gene>
<dbReference type="PIRSF" id="PIRSF004884">
    <property type="entry name" value="Sugar_kin_arch"/>
    <property type="match status" value="1"/>
</dbReference>
<accession>A0A5B1CIW9</accession>
<name>A0A5B1CIW9_9BACT</name>
<evidence type="ECO:0000313" key="4">
    <source>
        <dbReference type="EMBL" id="KAA1259669.1"/>
    </source>
</evidence>
<dbReference type="GO" id="GO:0016301">
    <property type="term" value="F:kinase activity"/>
    <property type="evidence" value="ECO:0007669"/>
    <property type="project" value="UniProtKB-KW"/>
</dbReference>
<protein>
    <recommendedName>
        <fullName evidence="6">GHMP kinase C-terminal domain-containing protein</fullName>
    </recommendedName>
</protein>
<dbReference type="RefSeq" id="WP_068261247.1">
    <property type="nucleotide sequence ID" value="NZ_LWSK01000023.1"/>
</dbReference>
<dbReference type="SUPFAM" id="SSF54211">
    <property type="entry name" value="Ribosomal protein S5 domain 2-like"/>
    <property type="match status" value="1"/>
</dbReference>
<feature type="domain" description="GHMP kinase C-terminal" evidence="3">
    <location>
        <begin position="218"/>
        <end position="296"/>
    </location>
</feature>
<evidence type="ECO:0000256" key="1">
    <source>
        <dbReference type="ARBA" id="ARBA00022777"/>
    </source>
</evidence>
<dbReference type="Pfam" id="PF00288">
    <property type="entry name" value="GHMP_kinases_N"/>
    <property type="match status" value="1"/>
</dbReference>
<dbReference type="InterPro" id="IPR020568">
    <property type="entry name" value="Ribosomal_Su5_D2-typ_SF"/>
</dbReference>
<sequence>MDKNDHGCITVTTGSRLHFGLLRTGSPFGGLGVMIDQPQNVISIEPSDYWQCDRQHSDRVMPIARRLAEHLESDQLPDCKLRIQQGLNSHCGLGSGTQLSLAVAEGLCRFANIEIPPLEIAIDIAERGKRSAVGVHGYFSGGLIYESPSLQDQSSERSLNRLIQRIELPDSWRIAFLLPPLSDESISGEDEAECFARLGNEEAKQTNQLRQAIEEQIIPAARTSDFEMFCDAVTDYNQRSGKLFADVQGGSYNGEEVTTLIQTLQGLGLKGVGQSSWGPGVFTWFDSQGSLEQFQHQSPGDRYRIMATSRVKNVGRTLVDSR</sequence>
<dbReference type="Gene3D" id="3.30.230.10">
    <property type="match status" value="1"/>
</dbReference>
<evidence type="ECO:0000313" key="5">
    <source>
        <dbReference type="Proteomes" id="UP000322699"/>
    </source>
</evidence>
<dbReference type="InterPro" id="IPR013750">
    <property type="entry name" value="GHMP_kinase_C_dom"/>
</dbReference>
<keyword evidence="1" id="KW-0418">Kinase</keyword>
<dbReference type="OrthoDB" id="1492801at2"/>